<dbReference type="RefSeq" id="WP_135550914.1">
    <property type="nucleotide sequence ID" value="NZ_SPQQ01000010.1"/>
</dbReference>
<sequence length="125" mass="13790">MKKQLTRETREKLQELLLNPHISSISVEDSKLKSGEIRTVVSIHTYEGTVLSDVKDAISNVLTGRYSDTKELNGSLGIFTTTNILNSECEVVVFAYAEKTPAPTEVPEEIIQSNYTSESEVVANA</sequence>
<dbReference type="Proteomes" id="UP000298460">
    <property type="component" value="Unassembled WGS sequence"/>
</dbReference>
<accession>A0A4Z0QZN3</accession>
<keyword evidence="2" id="KW-1185">Reference proteome</keyword>
<comment type="caution">
    <text evidence="1">The sequence shown here is derived from an EMBL/GenBank/DDBJ whole genome shotgun (WGS) entry which is preliminary data.</text>
</comment>
<organism evidence="1 2">
    <name type="scientific">Desulfosporosinus fructosivorans</name>
    <dbReference type="NCBI Taxonomy" id="2018669"/>
    <lineage>
        <taxon>Bacteria</taxon>
        <taxon>Bacillati</taxon>
        <taxon>Bacillota</taxon>
        <taxon>Clostridia</taxon>
        <taxon>Eubacteriales</taxon>
        <taxon>Desulfitobacteriaceae</taxon>
        <taxon>Desulfosporosinus</taxon>
    </lineage>
</organism>
<proteinExistence type="predicted"/>
<name>A0A4Z0QZN3_9FIRM</name>
<dbReference type="AlphaFoldDB" id="A0A4Z0QZN3"/>
<evidence type="ECO:0000313" key="2">
    <source>
        <dbReference type="Proteomes" id="UP000298460"/>
    </source>
</evidence>
<protein>
    <submittedName>
        <fullName evidence="1">Uncharacterized protein</fullName>
    </submittedName>
</protein>
<gene>
    <name evidence="1" type="ORF">E4K67_22655</name>
</gene>
<reference evidence="1 2" key="1">
    <citation type="submission" date="2019-03" db="EMBL/GenBank/DDBJ databases">
        <title>Draft Genome Sequence of Desulfosporosinus fructosivorans Strain 63.6F, Isolated from Marine Sediment in the Baltic Sea.</title>
        <authorList>
            <person name="Hausmann B."/>
            <person name="Vandieken V."/>
            <person name="Pjevac P."/>
            <person name="Schreck K."/>
            <person name="Herbold C.W."/>
            <person name="Loy A."/>
        </authorList>
    </citation>
    <scope>NUCLEOTIDE SEQUENCE [LARGE SCALE GENOMIC DNA]</scope>
    <source>
        <strain evidence="1 2">63.6F</strain>
    </source>
</reference>
<evidence type="ECO:0000313" key="1">
    <source>
        <dbReference type="EMBL" id="TGE35920.1"/>
    </source>
</evidence>
<dbReference type="EMBL" id="SPQQ01000010">
    <property type="protein sequence ID" value="TGE35920.1"/>
    <property type="molecule type" value="Genomic_DNA"/>
</dbReference>